<dbReference type="Proteomes" id="UP001165082">
    <property type="component" value="Unassembled WGS sequence"/>
</dbReference>
<dbReference type="AlphaFoldDB" id="A0A9W7DKC1"/>
<proteinExistence type="predicted"/>
<organism evidence="1 2">
    <name type="scientific">Triparma retinervis</name>
    <dbReference type="NCBI Taxonomy" id="2557542"/>
    <lineage>
        <taxon>Eukaryota</taxon>
        <taxon>Sar</taxon>
        <taxon>Stramenopiles</taxon>
        <taxon>Ochrophyta</taxon>
        <taxon>Bolidophyceae</taxon>
        <taxon>Parmales</taxon>
        <taxon>Triparmaceae</taxon>
        <taxon>Triparma</taxon>
    </lineage>
</organism>
<evidence type="ECO:0000313" key="2">
    <source>
        <dbReference type="Proteomes" id="UP001165082"/>
    </source>
</evidence>
<keyword evidence="2" id="KW-1185">Reference proteome</keyword>
<sequence>MRLISVMTTVATLTPPMTPDQRKMLTVVESRRVLQLMAGKSKTYLQLKGPPWTFMA</sequence>
<dbReference type="EMBL" id="BRXZ01004262">
    <property type="protein sequence ID" value="GMH46263.1"/>
    <property type="molecule type" value="Genomic_DNA"/>
</dbReference>
<reference evidence="1" key="1">
    <citation type="submission" date="2022-07" db="EMBL/GenBank/DDBJ databases">
        <title>Genome analysis of Parmales, a sister group of diatoms, reveals the evolutionary specialization of diatoms from phago-mixotrophs to photoautotrophs.</title>
        <authorList>
            <person name="Ban H."/>
            <person name="Sato S."/>
            <person name="Yoshikawa S."/>
            <person name="Kazumasa Y."/>
            <person name="Nakamura Y."/>
            <person name="Ichinomiya M."/>
            <person name="Saitoh K."/>
            <person name="Sato N."/>
            <person name="Blanc-Mathieu R."/>
            <person name="Endo H."/>
            <person name="Kuwata A."/>
            <person name="Ogata H."/>
        </authorList>
    </citation>
    <scope>NUCLEOTIDE SEQUENCE</scope>
</reference>
<evidence type="ECO:0000313" key="1">
    <source>
        <dbReference type="EMBL" id="GMH46263.1"/>
    </source>
</evidence>
<accession>A0A9W7DKC1</accession>
<gene>
    <name evidence="1" type="ORF">TrRE_jg657</name>
</gene>
<protein>
    <submittedName>
        <fullName evidence="1">Uncharacterized protein</fullName>
    </submittedName>
</protein>
<name>A0A9W7DKC1_9STRA</name>
<comment type="caution">
    <text evidence="1">The sequence shown here is derived from an EMBL/GenBank/DDBJ whole genome shotgun (WGS) entry which is preliminary data.</text>
</comment>
<feature type="non-terminal residue" evidence="1">
    <location>
        <position position="1"/>
    </location>
</feature>